<dbReference type="InterPro" id="IPR051821">
    <property type="entry name" value="Asp/Asn_beta-hydroxylase"/>
</dbReference>
<dbReference type="PANTHER" id="PTHR46332:SF5">
    <property type="entry name" value="ASPARTATE BETA-HYDROXYLASE DOMAIN CONTAINING 2"/>
    <property type="match status" value="1"/>
</dbReference>
<proteinExistence type="inferred from homology"/>
<keyword evidence="7" id="KW-1185">Reference proteome</keyword>
<comment type="caution">
    <text evidence="6">The sequence shown here is derived from an EMBL/GenBank/DDBJ whole genome shotgun (WGS) entry which is preliminary data.</text>
</comment>
<dbReference type="SUPFAM" id="SSF51197">
    <property type="entry name" value="Clavaminate synthase-like"/>
    <property type="match status" value="1"/>
</dbReference>
<evidence type="ECO:0000313" key="6">
    <source>
        <dbReference type="EMBL" id="PPE74890.1"/>
    </source>
</evidence>
<keyword evidence="2" id="KW-0223">Dioxygenase</keyword>
<evidence type="ECO:0000256" key="3">
    <source>
        <dbReference type="ARBA" id="ARBA00023002"/>
    </source>
</evidence>
<evidence type="ECO:0000256" key="2">
    <source>
        <dbReference type="ARBA" id="ARBA00022964"/>
    </source>
</evidence>
<dbReference type="Gene3D" id="2.60.120.330">
    <property type="entry name" value="B-lactam Antibiotic, Isopenicillin N Synthase, Chain"/>
    <property type="match status" value="1"/>
</dbReference>
<keyword evidence="4" id="KW-0812">Transmembrane</keyword>
<comment type="similarity">
    <text evidence="1">Belongs to the aspartyl/asparaginyl beta-hydroxylase family.</text>
</comment>
<name>A0A2S5TIT3_9GAMM</name>
<dbReference type="Pfam" id="PF05118">
    <property type="entry name" value="Asp_Arg_Hydrox"/>
    <property type="match status" value="1"/>
</dbReference>
<gene>
    <name evidence="6" type="ORF">C3942_04225</name>
</gene>
<feature type="transmembrane region" description="Helical" evidence="4">
    <location>
        <begin position="25"/>
        <end position="44"/>
    </location>
</feature>
<sequence length="326" mass="36964">MRRSSAAVILYGPDYDDVLPQGSPVTVLIALFLIYAGSLLFVRLRNRVHLPLGRQLTDFSTFTVPLNLPAYLLSRVSTRSRLPPVQTFPQLKLLQDNWETIRDEALALYGQGHIAVKNDLPGSSFYRDNRWKSFYLKIYDLDIPSARALAPKTRALIDQVPGMNLALFAVLMPGKRLTQHHDPFAFSLRYSLGLSTPNSEKCGLMINGEHYAWRDGDGVLFDETYIHSAYNDTETPRLILMTDIDRPMKLAPVQWFYFRFARFFNSLFYIDNLDSNISGIGNRLSGTVVGYKATMKGLKKKNPRSYKLGKWALHLGLVGLIVAWAL</sequence>
<dbReference type="InterPro" id="IPR007803">
    <property type="entry name" value="Asp/Arg/Pro-Hydrxlase"/>
</dbReference>
<keyword evidence="4" id="KW-0472">Membrane</keyword>
<feature type="domain" description="Aspartyl/asparaginy/proline hydroxylase" evidence="5">
    <location>
        <begin position="96"/>
        <end position="247"/>
    </location>
</feature>
<protein>
    <submittedName>
        <fullName evidence="6">Aspartyl/asparaginyl beta-hydroxylase domain-containing protein</fullName>
    </submittedName>
</protein>
<evidence type="ECO:0000256" key="4">
    <source>
        <dbReference type="SAM" id="Phobius"/>
    </source>
</evidence>
<dbReference type="EMBL" id="PSNW01000002">
    <property type="protein sequence ID" value="PPE74890.1"/>
    <property type="molecule type" value="Genomic_DNA"/>
</dbReference>
<evidence type="ECO:0000313" key="7">
    <source>
        <dbReference type="Proteomes" id="UP000238220"/>
    </source>
</evidence>
<dbReference type="InterPro" id="IPR027443">
    <property type="entry name" value="IPNS-like_sf"/>
</dbReference>
<dbReference type="GO" id="GO:0051213">
    <property type="term" value="F:dioxygenase activity"/>
    <property type="evidence" value="ECO:0007669"/>
    <property type="project" value="UniProtKB-KW"/>
</dbReference>
<keyword evidence="3" id="KW-0560">Oxidoreductase</keyword>
<keyword evidence="4" id="KW-1133">Transmembrane helix</keyword>
<dbReference type="AlphaFoldDB" id="A0A2S5TIT3"/>
<organism evidence="6 7">
    <name type="scientific">Solimonas fluminis</name>
    <dbReference type="NCBI Taxonomy" id="2086571"/>
    <lineage>
        <taxon>Bacteria</taxon>
        <taxon>Pseudomonadati</taxon>
        <taxon>Pseudomonadota</taxon>
        <taxon>Gammaproteobacteria</taxon>
        <taxon>Nevskiales</taxon>
        <taxon>Nevskiaceae</taxon>
        <taxon>Solimonas</taxon>
    </lineage>
</organism>
<evidence type="ECO:0000259" key="5">
    <source>
        <dbReference type="Pfam" id="PF05118"/>
    </source>
</evidence>
<dbReference type="PANTHER" id="PTHR46332">
    <property type="entry name" value="ASPARTATE BETA-HYDROXYLASE DOMAIN-CONTAINING PROTEIN 2"/>
    <property type="match status" value="1"/>
</dbReference>
<accession>A0A2S5TIT3</accession>
<evidence type="ECO:0000256" key="1">
    <source>
        <dbReference type="ARBA" id="ARBA00007730"/>
    </source>
</evidence>
<dbReference type="Proteomes" id="UP000238220">
    <property type="component" value="Unassembled WGS sequence"/>
</dbReference>
<reference evidence="6 7" key="1">
    <citation type="submission" date="2018-02" db="EMBL/GenBank/DDBJ databases">
        <title>Genome sequencing of Solimonas sp. HR-BB.</title>
        <authorList>
            <person name="Lee Y."/>
            <person name="Jeon C.O."/>
        </authorList>
    </citation>
    <scope>NUCLEOTIDE SEQUENCE [LARGE SCALE GENOMIC DNA]</scope>
    <source>
        <strain evidence="6 7">HR-BB</strain>
    </source>
</reference>
<feature type="transmembrane region" description="Helical" evidence="4">
    <location>
        <begin position="308"/>
        <end position="325"/>
    </location>
</feature>
<dbReference type="OrthoDB" id="21665at2"/>